<protein>
    <submittedName>
        <fullName evidence="10">Transcription factor RAX2</fullName>
    </submittedName>
</protein>
<dbReference type="FunFam" id="1.10.10.60:FF:000015">
    <property type="entry name" value="Transcription factor RAX3"/>
    <property type="match status" value="1"/>
</dbReference>
<dbReference type="RefSeq" id="XP_015885092.1">
    <property type="nucleotide sequence ID" value="XM_016029606.4"/>
</dbReference>
<dbReference type="KEGG" id="zju:107420609"/>
<dbReference type="GO" id="GO:0005634">
    <property type="term" value="C:nucleus"/>
    <property type="evidence" value="ECO:0007669"/>
    <property type="project" value="UniProtKB-SubCell"/>
</dbReference>
<organism evidence="9 10">
    <name type="scientific">Ziziphus jujuba</name>
    <name type="common">Chinese jujube</name>
    <name type="synonym">Ziziphus sativa</name>
    <dbReference type="NCBI Taxonomy" id="326968"/>
    <lineage>
        <taxon>Eukaryota</taxon>
        <taxon>Viridiplantae</taxon>
        <taxon>Streptophyta</taxon>
        <taxon>Embryophyta</taxon>
        <taxon>Tracheophyta</taxon>
        <taxon>Spermatophyta</taxon>
        <taxon>Magnoliopsida</taxon>
        <taxon>eudicotyledons</taxon>
        <taxon>Gunneridae</taxon>
        <taxon>Pentapetalae</taxon>
        <taxon>rosids</taxon>
        <taxon>fabids</taxon>
        <taxon>Rosales</taxon>
        <taxon>Rhamnaceae</taxon>
        <taxon>Paliureae</taxon>
        <taxon>Ziziphus</taxon>
    </lineage>
</organism>
<dbReference type="InterPro" id="IPR001005">
    <property type="entry name" value="SANT/Myb"/>
</dbReference>
<evidence type="ECO:0000259" key="7">
    <source>
        <dbReference type="PROSITE" id="PS50090"/>
    </source>
</evidence>
<dbReference type="PANTHER" id="PTHR48000:SF46">
    <property type="entry name" value="TRANSCRIPTION FACTOR MYB36"/>
    <property type="match status" value="1"/>
</dbReference>
<keyword evidence="3" id="KW-0805">Transcription regulation</keyword>
<feature type="domain" description="Myb-like" evidence="7">
    <location>
        <begin position="63"/>
        <end position="113"/>
    </location>
</feature>
<dbReference type="Gene3D" id="1.10.10.60">
    <property type="entry name" value="Homeodomain-like"/>
    <property type="match status" value="2"/>
</dbReference>
<dbReference type="SMART" id="SM00717">
    <property type="entry name" value="SANT"/>
    <property type="match status" value="2"/>
</dbReference>
<evidence type="ECO:0000259" key="8">
    <source>
        <dbReference type="PROSITE" id="PS51294"/>
    </source>
</evidence>
<keyword evidence="4" id="KW-0238">DNA-binding</keyword>
<dbReference type="Proteomes" id="UP001652623">
    <property type="component" value="Chromosome 5"/>
</dbReference>
<gene>
    <name evidence="10" type="primary">LOC107420609</name>
</gene>
<dbReference type="PROSITE" id="PS51294">
    <property type="entry name" value="HTH_MYB"/>
    <property type="match status" value="2"/>
</dbReference>
<keyword evidence="6" id="KW-0539">Nucleus</keyword>
<evidence type="ECO:0000313" key="10">
    <source>
        <dbReference type="RefSeq" id="XP_015885092.1"/>
    </source>
</evidence>
<evidence type="ECO:0000256" key="4">
    <source>
        <dbReference type="ARBA" id="ARBA00023125"/>
    </source>
</evidence>
<dbReference type="AlphaFoldDB" id="A0A6P3ZUG3"/>
<keyword evidence="9" id="KW-1185">Reference proteome</keyword>
<dbReference type="InParanoid" id="A0A6P3ZUG3"/>
<evidence type="ECO:0000256" key="3">
    <source>
        <dbReference type="ARBA" id="ARBA00023015"/>
    </source>
</evidence>
<evidence type="ECO:0000256" key="1">
    <source>
        <dbReference type="ARBA" id="ARBA00004123"/>
    </source>
</evidence>
<accession>A0A6P3ZUG3</accession>
<feature type="domain" description="HTH myb-type" evidence="8">
    <location>
        <begin position="9"/>
        <end position="62"/>
    </location>
</feature>
<dbReference type="Pfam" id="PF00249">
    <property type="entry name" value="Myb_DNA-binding"/>
    <property type="match status" value="2"/>
</dbReference>
<evidence type="ECO:0000256" key="2">
    <source>
        <dbReference type="ARBA" id="ARBA00022737"/>
    </source>
</evidence>
<dbReference type="GO" id="GO:0003677">
    <property type="term" value="F:DNA binding"/>
    <property type="evidence" value="ECO:0007669"/>
    <property type="project" value="UniProtKB-KW"/>
</dbReference>
<dbReference type="InterPro" id="IPR009057">
    <property type="entry name" value="Homeodomain-like_sf"/>
</dbReference>
<dbReference type="GeneID" id="107420609"/>
<evidence type="ECO:0000313" key="9">
    <source>
        <dbReference type="Proteomes" id="UP001652623"/>
    </source>
</evidence>
<dbReference type="InterPro" id="IPR017930">
    <property type="entry name" value="Myb_dom"/>
</dbReference>
<comment type="subcellular location">
    <subcellularLocation>
        <location evidence="1">Nucleus</location>
    </subcellularLocation>
</comment>
<keyword evidence="5" id="KW-0804">Transcription</keyword>
<proteinExistence type="predicted"/>
<name>A0A6P3ZUG3_ZIZJJ</name>
<dbReference type="PROSITE" id="PS50090">
    <property type="entry name" value="MYB_LIKE"/>
    <property type="match status" value="2"/>
</dbReference>
<dbReference type="CDD" id="cd00167">
    <property type="entry name" value="SANT"/>
    <property type="match status" value="2"/>
</dbReference>
<evidence type="ECO:0000256" key="5">
    <source>
        <dbReference type="ARBA" id="ARBA00023163"/>
    </source>
</evidence>
<feature type="domain" description="Myb-like" evidence="7">
    <location>
        <begin position="9"/>
        <end position="62"/>
    </location>
</feature>
<dbReference type="PANTHER" id="PTHR48000">
    <property type="entry name" value="OS09G0431300 PROTEIN"/>
    <property type="match status" value="1"/>
</dbReference>
<keyword evidence="2" id="KW-0677">Repeat</keyword>
<reference evidence="10" key="1">
    <citation type="submission" date="2025-08" db="UniProtKB">
        <authorList>
            <consortium name="RefSeq"/>
        </authorList>
    </citation>
    <scope>IDENTIFICATION</scope>
    <source>
        <tissue evidence="10">Seedling</tissue>
    </source>
</reference>
<feature type="domain" description="HTH myb-type" evidence="8">
    <location>
        <begin position="63"/>
        <end position="117"/>
    </location>
</feature>
<evidence type="ECO:0000256" key="6">
    <source>
        <dbReference type="ARBA" id="ARBA00023242"/>
    </source>
</evidence>
<dbReference type="SUPFAM" id="SSF46689">
    <property type="entry name" value="Homeodomain-like"/>
    <property type="match status" value="1"/>
</dbReference>
<sequence length="314" mass="34389">MGRAPCCDKANVKRGPWSPEEDATLKSYVESHGTGGNWIALPRKAGLRRCGKSCRLRWLNYLRPDIKHGGFTEEEDNTICSLYLQMGSRWSVIASQLPGRTDNDVKNYWNTKLRKKMIAGKINLTTSTSSSQATPINHATALPASSTSIVPPCFPKTETHDSAFPNLQTQNSAVSNLTDNINHGYSQRVSFNPYLCNPRFMDFSEFGTSTTTCNNSPINVNYSSSQEGSSISDSPAIGDHKHCTESMQPGGGNVCEEDAGILMEFGFGLPYYDIVNGIPFEEKASEIACMSLADCTSVSSIIPHGLNQSVINYY</sequence>